<protein>
    <recommendedName>
        <fullName evidence="4">DNA mismatch repair protein S5 domain-containing protein</fullName>
    </recommendedName>
</protein>
<dbReference type="CDD" id="cd16926">
    <property type="entry name" value="HATPase_MutL-MLH-PMS-like"/>
    <property type="match status" value="1"/>
</dbReference>
<dbReference type="Pfam" id="PF01119">
    <property type="entry name" value="DNA_mis_repair"/>
    <property type="match status" value="1"/>
</dbReference>
<dbReference type="InterPro" id="IPR020568">
    <property type="entry name" value="Ribosomal_Su5_D2-typ_SF"/>
</dbReference>
<proteinExistence type="inferred from homology"/>
<keyword evidence="6" id="KW-1185">Reference proteome</keyword>
<feature type="region of interest" description="Disordered" evidence="3">
    <location>
        <begin position="479"/>
        <end position="543"/>
    </location>
</feature>
<evidence type="ECO:0000313" key="6">
    <source>
        <dbReference type="Proteomes" id="UP001473302"/>
    </source>
</evidence>
<dbReference type="SUPFAM" id="SSF54211">
    <property type="entry name" value="Ribosomal protein S5 domain 2-like"/>
    <property type="match status" value="1"/>
</dbReference>
<organism evidence="5 6">
    <name type="scientific">Mucor flavus</name>
    <dbReference type="NCBI Taxonomy" id="439312"/>
    <lineage>
        <taxon>Eukaryota</taxon>
        <taxon>Fungi</taxon>
        <taxon>Fungi incertae sedis</taxon>
        <taxon>Mucoromycota</taxon>
        <taxon>Mucoromycotina</taxon>
        <taxon>Mucoromycetes</taxon>
        <taxon>Mucorales</taxon>
        <taxon>Mucorineae</taxon>
        <taxon>Mucoraceae</taxon>
        <taxon>Mucor</taxon>
    </lineage>
</organism>
<keyword evidence="2" id="KW-0227">DNA damage</keyword>
<evidence type="ECO:0000256" key="2">
    <source>
        <dbReference type="ARBA" id="ARBA00022763"/>
    </source>
</evidence>
<dbReference type="SMART" id="SM01340">
    <property type="entry name" value="DNA_mis_repair"/>
    <property type="match status" value="1"/>
</dbReference>
<dbReference type="Gene3D" id="3.30.230.10">
    <property type="match status" value="1"/>
</dbReference>
<feature type="compositionally biased region" description="Polar residues" evidence="3">
    <location>
        <begin position="521"/>
        <end position="531"/>
    </location>
</feature>
<feature type="region of interest" description="Disordered" evidence="3">
    <location>
        <begin position="379"/>
        <end position="401"/>
    </location>
</feature>
<sequence length="847" mass="96697">MTIKVLDSVTVRSIHSGQVIVDLEAIVKELLENSLDAHSTSIEFMFVNNGLESIKIKDNGDGIEEQDRLYVAKQHYTSKIIEFQDLEKIQTYGFRGEAINAICSISDKMTIVTKTKHDIIAKQYDIDKEGSLSNEKVSNTLASSGTIITLYKPFYNLPVRRQLAQKNTANNMKKIQELLIKYALAHPKVRFSYTLVKETVGNKNDVNNTWIKPVTPSIEKTILHLFGAAYSDMLERFIETDSTRNELLTVDVILPKPDSDPSVILKGPERIYFYVNQRPINYYKSELKEMVTLIRNRYREAIGLTENTSKKTPFIYIDIQLPPNEFDVNIEPNKTTILFHDKELVFSLVKNILDTIYPNKIDHFFTKIPVSQVNVPPIIPPNEDKRSDDNNRVESNTLGNKASVETWQIDNSSDSQHASEVSWRPINRPTAISHTNHQTVNNANSVYPQKTSVIPKKRPTEPDQRERITKYTKTYPAVSPELDANTRANTPSLPSLPSLASPLPPPQPTTPNLTEDALPAVQSTTISSSKPRVSLPPQPKARRDITSLFNRNKTTTKPPNVQQLCNTLNQSLTIDCDLDDIKKTYPKRKEILSETYRIRIEDYLSMNDYGHAGQVTRLLETPIGLDKHGLSFYTRGNPSILDQHRHQIYQLGVVKSKALYINDIVNKLVKERPLVCKKMFDRPIQIRIHNQDRLCPVLLKLQSKETYVEDDMHGFKKTTYSEIVDDNIVKNGFRVRWRKDLVSNNLVIQFTGIYSLGTGYGTSDFRDLLSLMMDANEGEFVRPKKVVQYFKSLAEEIYLNQPEEKDLETALDNLIWKESDTEWKLGYSASNEQLLACMMISSQLLPK</sequence>
<evidence type="ECO:0000259" key="4">
    <source>
        <dbReference type="SMART" id="SM01340"/>
    </source>
</evidence>
<dbReference type="InterPro" id="IPR013507">
    <property type="entry name" value="DNA_mismatch_S5_2-like"/>
</dbReference>
<dbReference type="InterPro" id="IPR002099">
    <property type="entry name" value="MutL/Mlh/PMS"/>
</dbReference>
<dbReference type="PANTHER" id="PTHR10073:SF52">
    <property type="entry name" value="MISMATCH REPAIR ENDONUCLEASE PMS2"/>
    <property type="match status" value="1"/>
</dbReference>
<dbReference type="InterPro" id="IPR036890">
    <property type="entry name" value="HATPase_C_sf"/>
</dbReference>
<dbReference type="NCBIfam" id="TIGR00585">
    <property type="entry name" value="mutl"/>
    <property type="match status" value="1"/>
</dbReference>
<evidence type="ECO:0000256" key="1">
    <source>
        <dbReference type="ARBA" id="ARBA00006082"/>
    </source>
</evidence>
<name>A0ABP9YRX3_9FUNG</name>
<dbReference type="Gene3D" id="3.30.565.10">
    <property type="entry name" value="Histidine kinase-like ATPase, C-terminal domain"/>
    <property type="match status" value="1"/>
</dbReference>
<evidence type="ECO:0000256" key="3">
    <source>
        <dbReference type="SAM" id="MobiDB-lite"/>
    </source>
</evidence>
<comment type="caution">
    <text evidence="5">The sequence shown here is derived from an EMBL/GenBank/DDBJ whole genome shotgun (WGS) entry which is preliminary data.</text>
</comment>
<dbReference type="InterPro" id="IPR038973">
    <property type="entry name" value="MutL/Mlh/Pms-like"/>
</dbReference>
<feature type="compositionally biased region" description="Basic and acidic residues" evidence="3">
    <location>
        <begin position="382"/>
        <end position="392"/>
    </location>
</feature>
<evidence type="ECO:0000313" key="5">
    <source>
        <dbReference type="EMBL" id="GAA5809629.1"/>
    </source>
</evidence>
<feature type="compositionally biased region" description="Low complexity" evidence="3">
    <location>
        <begin position="490"/>
        <end position="501"/>
    </location>
</feature>
<dbReference type="PANTHER" id="PTHR10073">
    <property type="entry name" value="DNA MISMATCH REPAIR PROTEIN MLH, PMS, MUTL"/>
    <property type="match status" value="1"/>
</dbReference>
<dbReference type="Proteomes" id="UP001473302">
    <property type="component" value="Unassembled WGS sequence"/>
</dbReference>
<dbReference type="InterPro" id="IPR014721">
    <property type="entry name" value="Ribsml_uS5_D2-typ_fold_subgr"/>
</dbReference>
<dbReference type="SUPFAM" id="SSF55874">
    <property type="entry name" value="ATPase domain of HSP90 chaperone/DNA topoisomerase II/histidine kinase"/>
    <property type="match status" value="1"/>
</dbReference>
<dbReference type="EMBL" id="BAABUK010000005">
    <property type="protein sequence ID" value="GAA5809629.1"/>
    <property type="molecule type" value="Genomic_DNA"/>
</dbReference>
<comment type="similarity">
    <text evidence="1">Belongs to the DNA mismatch repair MutL/HexB family.</text>
</comment>
<gene>
    <name evidence="5" type="ORF">MFLAVUS_003041</name>
</gene>
<reference evidence="5 6" key="1">
    <citation type="submission" date="2024-04" db="EMBL/GenBank/DDBJ databases">
        <title>genome sequences of Mucor flavus KT1a and Helicostylum pulchrum KT1b strains isolated from the surface of a dry-aged beef.</title>
        <authorList>
            <person name="Toyotome T."/>
            <person name="Hosono M."/>
            <person name="Torimaru M."/>
            <person name="Fukuda K."/>
            <person name="Mikami N."/>
        </authorList>
    </citation>
    <scope>NUCLEOTIDE SEQUENCE [LARGE SCALE GENOMIC DNA]</scope>
    <source>
        <strain evidence="5 6">KT1a</strain>
    </source>
</reference>
<dbReference type="Pfam" id="PF13589">
    <property type="entry name" value="HATPase_c_3"/>
    <property type="match status" value="1"/>
</dbReference>
<accession>A0ABP9YRX3</accession>
<feature type="domain" description="DNA mismatch repair protein S5" evidence="4">
    <location>
        <begin position="222"/>
        <end position="358"/>
    </location>
</feature>